<protein>
    <recommendedName>
        <fullName evidence="2">DUF7099 domain-containing protein</fullName>
    </recommendedName>
</protein>
<feature type="compositionally biased region" description="Low complexity" evidence="1">
    <location>
        <begin position="261"/>
        <end position="296"/>
    </location>
</feature>
<dbReference type="AlphaFoldDB" id="A0AAV9W7Q8"/>
<proteinExistence type="predicted"/>
<accession>A0AAV9W7Q8</accession>
<comment type="caution">
    <text evidence="3">The sequence shown here is derived from an EMBL/GenBank/DDBJ whole genome shotgun (WGS) entry which is preliminary data.</text>
</comment>
<evidence type="ECO:0000256" key="1">
    <source>
        <dbReference type="SAM" id="MobiDB-lite"/>
    </source>
</evidence>
<feature type="compositionally biased region" description="Gly residues" evidence="1">
    <location>
        <begin position="250"/>
        <end position="260"/>
    </location>
</feature>
<dbReference type="InterPro" id="IPR015943">
    <property type="entry name" value="WD40/YVTN_repeat-like_dom_sf"/>
</dbReference>
<name>A0AAV9W7Q8_9PEZI</name>
<sequence>MCDILYIIIAASAEPFHGRSLGDYSRKVSSLANDCRDNIANNICDKLDYITSLTDDASDARGEATSGQQPASSRTSDILQKRDIIALLNDKTMAGVLDSTKTVRQGSYYTTDRIYASNCPEGHVLNEIQKESFLVEYQHRAGIRLRPNENSTRITFRTPDEYPCPVCSENSRVDHSQGLGSLTSLTEITEFTELSRILEDAKVEVSHAVRDLSRYYQRADAPVEVNFSRNRSSVQIQTSHQNNTQQNGRSGAGSTAGSGGQSSQSSSSSGRGSARGSRSSNTPLPSPTGSSGSNNGIRKLKSSFGLMKLMASPKDPEIDLSHLNTGPILISTHTSSARVFFCGNSSISIYSYAGTLPEPRSKIEVDSISASATIAVSPSNNFLAVAINLVRGNSQIQVWSLDNDGYNPTLAWQQVLEGPVNGLAVHPDERFVFVITNKWTLNIFELSDGSRAGGHDIPSEMGTPSEISIVGQDILLFRCSPDVQHGQARIFTLKFGTSGCQMGWDYYIQWRGREQDDNGVSALSLCETRTSGSTLCYSTWTMSGQPSIIRWGPGRPTSNYQLQDHSLGTRIQDMAIVPTADFVALINERGDIYQYATSYGSHPRLLKTISLGNRRRSTHSFKERVCLNIDEDHNKIIVAYTRNGQGFIEKHDMAFSGI</sequence>
<gene>
    <name evidence="3" type="ORF">TWF481_010800</name>
</gene>
<feature type="compositionally biased region" description="Polar residues" evidence="1">
    <location>
        <begin position="230"/>
        <end position="247"/>
    </location>
</feature>
<dbReference type="Pfam" id="PF23388">
    <property type="entry name" value="DUF7099"/>
    <property type="match status" value="1"/>
</dbReference>
<dbReference type="Gene3D" id="2.130.10.10">
    <property type="entry name" value="YVTN repeat-like/Quinoprotein amine dehydrogenase"/>
    <property type="match status" value="1"/>
</dbReference>
<dbReference type="InterPro" id="IPR055525">
    <property type="entry name" value="DUF7099"/>
</dbReference>
<evidence type="ECO:0000259" key="2">
    <source>
        <dbReference type="Pfam" id="PF23388"/>
    </source>
</evidence>
<feature type="domain" description="DUF7099" evidence="2">
    <location>
        <begin position="330"/>
        <end position="649"/>
    </location>
</feature>
<reference evidence="3 4" key="1">
    <citation type="submission" date="2023-08" db="EMBL/GenBank/DDBJ databases">
        <authorList>
            <person name="Palmer J.M."/>
        </authorList>
    </citation>
    <scope>NUCLEOTIDE SEQUENCE [LARGE SCALE GENOMIC DNA]</scope>
    <source>
        <strain evidence="3 4">TWF481</strain>
    </source>
</reference>
<dbReference type="SUPFAM" id="SSF69322">
    <property type="entry name" value="Tricorn protease domain 2"/>
    <property type="match status" value="1"/>
</dbReference>
<keyword evidence="4" id="KW-1185">Reference proteome</keyword>
<dbReference type="EMBL" id="JAVHJL010000007">
    <property type="protein sequence ID" value="KAK6500457.1"/>
    <property type="molecule type" value="Genomic_DNA"/>
</dbReference>
<organism evidence="3 4">
    <name type="scientific">Arthrobotrys musiformis</name>
    <dbReference type="NCBI Taxonomy" id="47236"/>
    <lineage>
        <taxon>Eukaryota</taxon>
        <taxon>Fungi</taxon>
        <taxon>Dikarya</taxon>
        <taxon>Ascomycota</taxon>
        <taxon>Pezizomycotina</taxon>
        <taxon>Orbiliomycetes</taxon>
        <taxon>Orbiliales</taxon>
        <taxon>Orbiliaceae</taxon>
        <taxon>Arthrobotrys</taxon>
    </lineage>
</organism>
<evidence type="ECO:0000313" key="3">
    <source>
        <dbReference type="EMBL" id="KAK6500457.1"/>
    </source>
</evidence>
<dbReference type="Proteomes" id="UP001370758">
    <property type="component" value="Unassembled WGS sequence"/>
</dbReference>
<feature type="region of interest" description="Disordered" evidence="1">
    <location>
        <begin position="230"/>
        <end position="297"/>
    </location>
</feature>
<evidence type="ECO:0000313" key="4">
    <source>
        <dbReference type="Proteomes" id="UP001370758"/>
    </source>
</evidence>